<accession>A0A8S5UUB0</accession>
<protein>
    <submittedName>
        <fullName evidence="1">Uncharacterized protein</fullName>
    </submittedName>
</protein>
<evidence type="ECO:0000313" key="1">
    <source>
        <dbReference type="EMBL" id="DAF98071.1"/>
    </source>
</evidence>
<proteinExistence type="predicted"/>
<sequence length="96" mass="11240">MACVCKMPLHVATIPHLVGRLRRLSPKKFSFYDYFSKIFSTVATIATIRLRLLHMLGHTEIYRKVYTKVYTFTPKNLFKSTINNYGKPINVNIWES</sequence>
<organism evidence="1">
    <name type="scientific">Siphoviridae sp. ctGsX68</name>
    <dbReference type="NCBI Taxonomy" id="2825417"/>
    <lineage>
        <taxon>Viruses</taxon>
        <taxon>Duplodnaviria</taxon>
        <taxon>Heunggongvirae</taxon>
        <taxon>Uroviricota</taxon>
        <taxon>Caudoviricetes</taxon>
    </lineage>
</organism>
<reference evidence="1" key="1">
    <citation type="journal article" date="2021" name="Proc. Natl. Acad. Sci. U.S.A.">
        <title>A Catalog of Tens of Thousands of Viruses from Human Metagenomes Reveals Hidden Associations with Chronic Diseases.</title>
        <authorList>
            <person name="Tisza M.J."/>
            <person name="Buck C.B."/>
        </authorList>
    </citation>
    <scope>NUCLEOTIDE SEQUENCE</scope>
    <source>
        <strain evidence="1">CtGsX68</strain>
    </source>
</reference>
<name>A0A8S5UUB0_9CAUD</name>
<dbReference type="EMBL" id="BK016141">
    <property type="protein sequence ID" value="DAF98071.1"/>
    <property type="molecule type" value="Genomic_DNA"/>
</dbReference>